<accession>A0A816MUJ2</accession>
<dbReference type="PANTHER" id="PTHR31607:SF34">
    <property type="entry name" value="OF RNA POLYMERASE II TRANSCRIPTION SUBUNIT-LIKE PROTEIN, PUTATIVE (DUF1216)-RELATED"/>
    <property type="match status" value="1"/>
</dbReference>
<feature type="signal peptide" evidence="1">
    <location>
        <begin position="1"/>
        <end position="21"/>
    </location>
</feature>
<reference evidence="3" key="1">
    <citation type="submission" date="2021-01" db="EMBL/GenBank/DDBJ databases">
        <authorList>
            <consortium name="Genoscope - CEA"/>
            <person name="William W."/>
        </authorList>
    </citation>
    <scope>NUCLEOTIDE SEQUENCE</scope>
</reference>
<gene>
    <name evidence="3" type="ORF">DARMORV10_C07P38160.1</name>
    <name evidence="4" type="ORF">HID58_076935</name>
</gene>
<dbReference type="PANTHER" id="PTHR31607">
    <property type="entry name" value="DUF1216 DOMAIN-CONTAINING PROTEIN-RELATED"/>
    <property type="match status" value="1"/>
</dbReference>
<reference evidence="4 5" key="2">
    <citation type="submission" date="2021-05" db="EMBL/GenBank/DDBJ databases">
        <title>Genome Assembly of Synthetic Allotetraploid Brassica napus Reveals Homoeologous Exchanges between Subgenomes.</title>
        <authorList>
            <person name="Davis J.T."/>
        </authorList>
    </citation>
    <scope>NUCLEOTIDE SEQUENCE [LARGE SCALE GENOMIC DNA]</scope>
    <source>
        <strain evidence="5">cv. Da-Ae</strain>
        <tissue evidence="4">Seedling</tissue>
    </source>
</reference>
<sequence length="201" mass="22066">MARVQLLLLCFTILFASVTFMEHVSSATTATTTSSTTVAELEAETSKEVMEFIMKLEKKCPPKEEYKSFFEKLKATMVASAKVTQEKKKGFFSAAAGKISDAVSFIGSKFTGKSAEVKKSMETYQQEVAKSLQELEAIHKKIIEANQGKVEGSVAVTAEQKTEIKQTITRWETVTTQFVETAIQTEAASNTTVGVDKVKLP</sequence>
<dbReference type="AlphaFoldDB" id="A0A816MUJ2"/>
<dbReference type="Proteomes" id="UP001295469">
    <property type="component" value="Chromosome C07"/>
</dbReference>
<dbReference type="EMBL" id="JAGKQM010000017">
    <property type="protein sequence ID" value="KAH0869913.1"/>
    <property type="molecule type" value="Genomic_DNA"/>
</dbReference>
<dbReference type="EMBL" id="HG994371">
    <property type="protein sequence ID" value="CAF2008361.1"/>
    <property type="molecule type" value="Genomic_DNA"/>
</dbReference>
<protein>
    <submittedName>
        <fullName evidence="3">(rape) hypothetical protein</fullName>
    </submittedName>
</protein>
<evidence type="ECO:0000313" key="3">
    <source>
        <dbReference type="EMBL" id="CAF2008361.1"/>
    </source>
</evidence>
<evidence type="ECO:0000259" key="2">
    <source>
        <dbReference type="Pfam" id="PF06746"/>
    </source>
</evidence>
<dbReference type="Proteomes" id="UP000824890">
    <property type="component" value="Unassembled WGS sequence"/>
</dbReference>
<name>A0A816MUJ2_BRANA</name>
<evidence type="ECO:0000256" key="1">
    <source>
        <dbReference type="SAM" id="SignalP"/>
    </source>
</evidence>
<evidence type="ECO:0000313" key="5">
    <source>
        <dbReference type="Proteomes" id="UP000824890"/>
    </source>
</evidence>
<keyword evidence="1" id="KW-0732">Signal</keyword>
<feature type="domain" description="DUF1216" evidence="2">
    <location>
        <begin position="69"/>
        <end position="191"/>
    </location>
</feature>
<dbReference type="Pfam" id="PF06746">
    <property type="entry name" value="DUF1216"/>
    <property type="match status" value="1"/>
</dbReference>
<evidence type="ECO:0000313" key="4">
    <source>
        <dbReference type="EMBL" id="KAH0869913.1"/>
    </source>
</evidence>
<dbReference type="InterPro" id="IPR009605">
    <property type="entry name" value="DUF1216"/>
</dbReference>
<organism evidence="3">
    <name type="scientific">Brassica napus</name>
    <name type="common">Rape</name>
    <dbReference type="NCBI Taxonomy" id="3708"/>
    <lineage>
        <taxon>Eukaryota</taxon>
        <taxon>Viridiplantae</taxon>
        <taxon>Streptophyta</taxon>
        <taxon>Embryophyta</taxon>
        <taxon>Tracheophyta</taxon>
        <taxon>Spermatophyta</taxon>
        <taxon>Magnoliopsida</taxon>
        <taxon>eudicotyledons</taxon>
        <taxon>Gunneridae</taxon>
        <taxon>Pentapetalae</taxon>
        <taxon>rosids</taxon>
        <taxon>malvids</taxon>
        <taxon>Brassicales</taxon>
        <taxon>Brassicaceae</taxon>
        <taxon>Brassiceae</taxon>
        <taxon>Brassica</taxon>
    </lineage>
</organism>
<feature type="chain" id="PRO_5032343433" evidence="1">
    <location>
        <begin position="22"/>
        <end position="201"/>
    </location>
</feature>
<proteinExistence type="predicted"/>
<dbReference type="OrthoDB" id="1094091at2759"/>
<keyword evidence="5" id="KW-1185">Reference proteome</keyword>